<dbReference type="PROSITE" id="PS00108">
    <property type="entry name" value="PROTEIN_KINASE_ST"/>
    <property type="match status" value="1"/>
</dbReference>
<organism evidence="2 3">
    <name type="scientific">Entamoeba invadens IP1</name>
    <dbReference type="NCBI Taxonomy" id="370355"/>
    <lineage>
        <taxon>Eukaryota</taxon>
        <taxon>Amoebozoa</taxon>
        <taxon>Evosea</taxon>
        <taxon>Archamoebae</taxon>
        <taxon>Mastigamoebida</taxon>
        <taxon>Entamoebidae</taxon>
        <taxon>Entamoeba</taxon>
    </lineage>
</organism>
<dbReference type="GO" id="GO:0010506">
    <property type="term" value="P:regulation of autophagy"/>
    <property type="evidence" value="ECO:0007669"/>
    <property type="project" value="InterPro"/>
</dbReference>
<dbReference type="GO" id="GO:0005737">
    <property type="term" value="C:cytoplasm"/>
    <property type="evidence" value="ECO:0007669"/>
    <property type="project" value="TreeGrafter"/>
</dbReference>
<dbReference type="GO" id="GO:0004674">
    <property type="term" value="F:protein serine/threonine kinase activity"/>
    <property type="evidence" value="ECO:0007669"/>
    <property type="project" value="InterPro"/>
</dbReference>
<dbReference type="CDD" id="cd00180">
    <property type="entry name" value="PKc"/>
    <property type="match status" value="1"/>
</dbReference>
<dbReference type="PANTHER" id="PTHR24348">
    <property type="entry name" value="SERINE/THREONINE-PROTEIN KINASE UNC-51-RELATED"/>
    <property type="match status" value="1"/>
</dbReference>
<dbReference type="PANTHER" id="PTHR24348:SF70">
    <property type="entry name" value="PROTEIN KINASE DOMAIN CONTAINING PROTEIN"/>
    <property type="match status" value="1"/>
</dbReference>
<proteinExistence type="predicted"/>
<keyword evidence="2" id="KW-0418">Kinase</keyword>
<dbReference type="InterPro" id="IPR011009">
    <property type="entry name" value="Kinase-like_dom_sf"/>
</dbReference>
<evidence type="ECO:0000313" key="2">
    <source>
        <dbReference type="EMBL" id="ELP90119.1"/>
    </source>
</evidence>
<sequence length="543" mass="62436">MYEIYLFATQHDFDVSVRILQSVSAVNSLYFETIKEFNIVQENGESVLEIICYIDRLIGDYFTVPITLDVIRYFCSDLVEVVNLVETLKDHLQHEYNVPFPYLFSELSVAIQSDTSSPIPVMKVSFFGFVLPHIINSVKNVQGLSPYLPLEFQTTGIEYSDITTKVEINSLTMFIHKLIFQSFPSNTTSAPQPDIAKIPSHLVQYINCLPLQFIEKLCKRRLPTFSKIVSTMQVDEFFVNCTTFKHCLVTQVNDIFSVFSRQNCSIIDGGTYGAVFNVSINDKFYAVKEFAKEHVAMKEARTLNLCKHPNIVTIYQFIEAPNSVLHTFNSTLPLLNNRSYYIVMECSAYGSLTNVLEKNPNGLSLEIIQQFTIDINNALKYLLYEKRLVHRDIKSRNILVFTDPNKACGLSLKLCDFGFARYVGDNHFDTMVVGTSYINQPEIKQNQIYNDSCDLFSVGVVLFEMITSNSLYVVTCPDENVNETYKTYREALDLLKPNSKYLATQNNSYTLLVQLIYSIFQPQQERIGWEEYFNHMFFSHKLN</sequence>
<dbReference type="SUPFAM" id="SSF56112">
    <property type="entry name" value="Protein kinase-like (PK-like)"/>
    <property type="match status" value="1"/>
</dbReference>
<dbReference type="Proteomes" id="UP000014680">
    <property type="component" value="Unassembled WGS sequence"/>
</dbReference>
<dbReference type="InterPro" id="IPR000719">
    <property type="entry name" value="Prot_kinase_dom"/>
</dbReference>
<dbReference type="Pfam" id="PF00069">
    <property type="entry name" value="Pkinase"/>
    <property type="match status" value="1"/>
</dbReference>
<dbReference type="Gene3D" id="1.10.510.10">
    <property type="entry name" value="Transferase(Phosphotransferase) domain 1"/>
    <property type="match status" value="1"/>
</dbReference>
<protein>
    <submittedName>
        <fullName evidence="2">Serine-threonine protein kinase, putative</fullName>
    </submittedName>
</protein>
<dbReference type="RefSeq" id="XP_004256890.1">
    <property type="nucleotide sequence ID" value="XM_004256842.1"/>
</dbReference>
<accession>A0A0A1UCU7</accession>
<dbReference type="KEGG" id="eiv:EIN_405330"/>
<evidence type="ECO:0000313" key="3">
    <source>
        <dbReference type="Proteomes" id="UP000014680"/>
    </source>
</evidence>
<dbReference type="InterPro" id="IPR008271">
    <property type="entry name" value="Ser/Thr_kinase_AS"/>
</dbReference>
<dbReference type="GO" id="GO:0005524">
    <property type="term" value="F:ATP binding"/>
    <property type="evidence" value="ECO:0007669"/>
    <property type="project" value="InterPro"/>
</dbReference>
<dbReference type="GeneID" id="14889027"/>
<reference evidence="2 3" key="1">
    <citation type="submission" date="2012-10" db="EMBL/GenBank/DDBJ databases">
        <authorList>
            <person name="Zafar N."/>
            <person name="Inman J."/>
            <person name="Hall N."/>
            <person name="Lorenzi H."/>
            <person name="Caler E."/>
        </authorList>
    </citation>
    <scope>NUCLEOTIDE SEQUENCE [LARGE SCALE GENOMIC DNA]</scope>
    <source>
        <strain evidence="2 3">IP1</strain>
    </source>
</reference>
<keyword evidence="3" id="KW-1185">Reference proteome</keyword>
<evidence type="ECO:0000259" key="1">
    <source>
        <dbReference type="PROSITE" id="PS50011"/>
    </source>
</evidence>
<gene>
    <name evidence="2" type="ORF">EIN_405330</name>
</gene>
<dbReference type="EMBL" id="KB206537">
    <property type="protein sequence ID" value="ELP90119.1"/>
    <property type="molecule type" value="Genomic_DNA"/>
</dbReference>
<dbReference type="OrthoDB" id="4062651at2759"/>
<name>A0A0A1UCU7_ENTIV</name>
<dbReference type="SMART" id="SM00220">
    <property type="entry name" value="S_TKc"/>
    <property type="match status" value="1"/>
</dbReference>
<dbReference type="AlphaFoldDB" id="A0A0A1UCU7"/>
<dbReference type="PROSITE" id="PS50011">
    <property type="entry name" value="PROTEIN_KINASE_DOM"/>
    <property type="match status" value="1"/>
</dbReference>
<keyword evidence="2" id="KW-0808">Transferase</keyword>
<feature type="domain" description="Protein kinase" evidence="1">
    <location>
        <begin position="261"/>
        <end position="538"/>
    </location>
</feature>
<dbReference type="InterPro" id="IPR045269">
    <property type="entry name" value="Atg1-like"/>
</dbReference>
<dbReference type="VEuPathDB" id="AmoebaDB:EIN_405330"/>